<name>A0AAJ0HP43_9PEZI</name>
<dbReference type="AlphaFoldDB" id="A0AAJ0HP43"/>
<keyword evidence="2" id="KW-1185">Reference proteome</keyword>
<dbReference type="Proteomes" id="UP001275084">
    <property type="component" value="Unassembled WGS sequence"/>
</dbReference>
<organism evidence="1 2">
    <name type="scientific">Lasiosphaeria hispida</name>
    <dbReference type="NCBI Taxonomy" id="260671"/>
    <lineage>
        <taxon>Eukaryota</taxon>
        <taxon>Fungi</taxon>
        <taxon>Dikarya</taxon>
        <taxon>Ascomycota</taxon>
        <taxon>Pezizomycotina</taxon>
        <taxon>Sordariomycetes</taxon>
        <taxon>Sordariomycetidae</taxon>
        <taxon>Sordariales</taxon>
        <taxon>Lasiosphaeriaceae</taxon>
        <taxon>Lasiosphaeria</taxon>
    </lineage>
</organism>
<sequence length="62" mass="6961">MYFFLNYVGPHLVSIDGDSNNLPTIFRQMMLPWMLQSPIFPSITVLMASVTELDGPTMTPSP</sequence>
<reference evidence="1" key="1">
    <citation type="journal article" date="2023" name="Mol. Phylogenet. Evol.">
        <title>Genome-scale phylogeny and comparative genomics of the fungal order Sordariales.</title>
        <authorList>
            <person name="Hensen N."/>
            <person name="Bonometti L."/>
            <person name="Westerberg I."/>
            <person name="Brannstrom I.O."/>
            <person name="Guillou S."/>
            <person name="Cros-Aarteil S."/>
            <person name="Calhoun S."/>
            <person name="Haridas S."/>
            <person name="Kuo A."/>
            <person name="Mondo S."/>
            <person name="Pangilinan J."/>
            <person name="Riley R."/>
            <person name="LaButti K."/>
            <person name="Andreopoulos B."/>
            <person name="Lipzen A."/>
            <person name="Chen C."/>
            <person name="Yan M."/>
            <person name="Daum C."/>
            <person name="Ng V."/>
            <person name="Clum A."/>
            <person name="Steindorff A."/>
            <person name="Ohm R.A."/>
            <person name="Martin F."/>
            <person name="Silar P."/>
            <person name="Natvig D.O."/>
            <person name="Lalanne C."/>
            <person name="Gautier V."/>
            <person name="Ament-Velasquez S.L."/>
            <person name="Kruys A."/>
            <person name="Hutchinson M.I."/>
            <person name="Powell A.J."/>
            <person name="Barry K."/>
            <person name="Miller A.N."/>
            <person name="Grigoriev I.V."/>
            <person name="Debuchy R."/>
            <person name="Gladieux P."/>
            <person name="Hiltunen Thoren M."/>
            <person name="Johannesson H."/>
        </authorList>
    </citation>
    <scope>NUCLEOTIDE SEQUENCE</scope>
    <source>
        <strain evidence="1">CBS 955.72</strain>
    </source>
</reference>
<evidence type="ECO:0000313" key="1">
    <source>
        <dbReference type="EMBL" id="KAK3358174.1"/>
    </source>
</evidence>
<proteinExistence type="predicted"/>
<reference evidence="1" key="2">
    <citation type="submission" date="2023-06" db="EMBL/GenBank/DDBJ databases">
        <authorList>
            <consortium name="Lawrence Berkeley National Laboratory"/>
            <person name="Haridas S."/>
            <person name="Hensen N."/>
            <person name="Bonometti L."/>
            <person name="Westerberg I."/>
            <person name="Brannstrom I.O."/>
            <person name="Guillou S."/>
            <person name="Cros-Aarteil S."/>
            <person name="Calhoun S."/>
            <person name="Kuo A."/>
            <person name="Mondo S."/>
            <person name="Pangilinan J."/>
            <person name="Riley R."/>
            <person name="Labutti K."/>
            <person name="Andreopoulos B."/>
            <person name="Lipzen A."/>
            <person name="Chen C."/>
            <person name="Yanf M."/>
            <person name="Daum C."/>
            <person name="Ng V."/>
            <person name="Clum A."/>
            <person name="Steindorff A."/>
            <person name="Ohm R."/>
            <person name="Martin F."/>
            <person name="Silar P."/>
            <person name="Natvig D."/>
            <person name="Lalanne C."/>
            <person name="Gautier V."/>
            <person name="Ament-Velasquez S.L."/>
            <person name="Kruys A."/>
            <person name="Hutchinson M.I."/>
            <person name="Powell A.J."/>
            <person name="Barry K."/>
            <person name="Miller A.N."/>
            <person name="Grigoriev I.V."/>
            <person name="Debuchy R."/>
            <person name="Gladieux P."/>
            <person name="Thoren M.H."/>
            <person name="Johannesson H."/>
        </authorList>
    </citation>
    <scope>NUCLEOTIDE SEQUENCE</scope>
    <source>
        <strain evidence="1">CBS 955.72</strain>
    </source>
</reference>
<protein>
    <submittedName>
        <fullName evidence="1">Uncharacterized protein</fullName>
    </submittedName>
</protein>
<dbReference type="EMBL" id="JAUIQD010000003">
    <property type="protein sequence ID" value="KAK3358174.1"/>
    <property type="molecule type" value="Genomic_DNA"/>
</dbReference>
<gene>
    <name evidence="1" type="ORF">B0T25DRAFT_177479</name>
</gene>
<evidence type="ECO:0000313" key="2">
    <source>
        <dbReference type="Proteomes" id="UP001275084"/>
    </source>
</evidence>
<comment type="caution">
    <text evidence="1">The sequence shown here is derived from an EMBL/GenBank/DDBJ whole genome shotgun (WGS) entry which is preliminary data.</text>
</comment>
<accession>A0AAJ0HP43</accession>